<dbReference type="EMBL" id="CAJVPS010000333">
    <property type="protein sequence ID" value="CAG8477853.1"/>
    <property type="molecule type" value="Genomic_DNA"/>
</dbReference>
<dbReference type="SUPFAM" id="SSF52047">
    <property type="entry name" value="RNI-like"/>
    <property type="match status" value="2"/>
</dbReference>
<dbReference type="AlphaFoldDB" id="A0A9N8Z725"/>
<feature type="region of interest" description="Disordered" evidence="2">
    <location>
        <begin position="1"/>
        <end position="34"/>
    </location>
</feature>
<evidence type="ECO:0000313" key="4">
    <source>
        <dbReference type="EMBL" id="CAG8477853.1"/>
    </source>
</evidence>
<accession>A0A9N8Z725</accession>
<dbReference type="Gene3D" id="3.80.10.10">
    <property type="entry name" value="Ribonuclease Inhibitor"/>
    <property type="match status" value="1"/>
</dbReference>
<keyword evidence="1" id="KW-0175">Coiled coil</keyword>
<sequence>MSSYSTDTSSDEGDPSFTSRDYGENISSDSDVSLHNLSHRRNTITTNSSNDNITRSGRSLINIGQREAVYKDELIREGGHMNKRQRQEYIILTKKSALGFKNYKRASEYFNTLAGHETLLLPAKYVLFEFDDVLAVHELNSDRLRIQIDYERQNPSDETRALHHVTFTANDVNKHRKCLKKLRDMIPRNPRAITLLPYHRESVSDILLSQVELPERSKFMAYRVVLLKKTKNKLIAANKTHEESQVVILALGKNNLFIIPYWESDPSDASKNFNHQEQTIGLLSISHILLEGLDDTLQLIVRKPFEEPHVVYVSSSACELIAREIQMAVESLTPWYKQPLCQIHSVFTIRSGSQPNDTTSDGGFLRLLEAFCKSYGVNRERLSVNVELIVSQNASRTVDNLATNPDLNNGIEPANGILRSISPGIRITIFAPNVEKGLTGSSEYTAIELLAILRAMRYNPLIHEIVFRCSIASLETFDPYSVRPIDQLSDVQFDQSQSVNEIAAKNLNVSTEQLNLLLIELYSLLSESSTLIKLDLSNCNLRGEGVLSAIGAALKSETTGIEMLHLGGNQMSHRDVLLLIEGIQVHNKPIKVLDLSSNRLHKDTVKLVLDNLLTRFPQELELLDLTGNCLNIGKDYLNSIFTKFQSIRVLRLGDWPGFTLNLPKIDLKTITELVFSGTEMSQKSVLTLVEYINNTDMSSNLEILSLESCNLSSENISKLLEAMEHNNRRDIRLLVGGNQIALDFDKFSNCVAHNQTPRWLGLSHVQWNESQLCTFLKSLCANREITVLDISFPKLACDIDDETANLFKKVLAENHILLALNLAGGGEGTRFGPKLGKVLDGLKKNKTLQKLDLTGNCFGDEGAEKLSDSLYVNTSLREIGIDDNSIEGVGFVKLSASISANKTIVHMPKPVKDLAAYYTALQTELQKITRELSTAEYASKADNLFKRRKSKEQLKVHRQGKQATEQLIKKTEESMKNMLNKINKNRKAMKRSTVNAQQQSSSISPTTIDKVNVNGKSWGYFKTEISVNSDASLDNLKFVVRDLSHLRII</sequence>
<organism evidence="4 5">
    <name type="scientific">Ambispora leptoticha</name>
    <dbReference type="NCBI Taxonomy" id="144679"/>
    <lineage>
        <taxon>Eukaryota</taxon>
        <taxon>Fungi</taxon>
        <taxon>Fungi incertae sedis</taxon>
        <taxon>Mucoromycota</taxon>
        <taxon>Glomeromycotina</taxon>
        <taxon>Glomeromycetes</taxon>
        <taxon>Archaeosporales</taxon>
        <taxon>Ambisporaceae</taxon>
        <taxon>Ambispora</taxon>
    </lineage>
</organism>
<dbReference type="InterPro" id="IPR051279">
    <property type="entry name" value="PP1-Reg/Actin-Interact_Protein"/>
</dbReference>
<feature type="domain" description="LRR-containing protein second PH" evidence="3">
    <location>
        <begin position="201"/>
        <end position="351"/>
    </location>
</feature>
<dbReference type="OrthoDB" id="120976at2759"/>
<evidence type="ECO:0000313" key="5">
    <source>
        <dbReference type="Proteomes" id="UP000789508"/>
    </source>
</evidence>
<evidence type="ECO:0000259" key="3">
    <source>
        <dbReference type="Pfam" id="PF25353"/>
    </source>
</evidence>
<evidence type="ECO:0000256" key="1">
    <source>
        <dbReference type="SAM" id="Coils"/>
    </source>
</evidence>
<dbReference type="InterPro" id="IPR001611">
    <property type="entry name" value="Leu-rich_rpt"/>
</dbReference>
<keyword evidence="5" id="KW-1185">Reference proteome</keyword>
<gene>
    <name evidence="4" type="ORF">ALEPTO_LOCUS2332</name>
</gene>
<dbReference type="Proteomes" id="UP000789508">
    <property type="component" value="Unassembled WGS sequence"/>
</dbReference>
<name>A0A9N8Z725_9GLOM</name>
<dbReference type="PANTHER" id="PTHR24112">
    <property type="entry name" value="LEUCINE-RICH REPEAT, ISOFORM F-RELATED"/>
    <property type="match status" value="1"/>
</dbReference>
<dbReference type="Pfam" id="PF25353">
    <property type="entry name" value="PH_2nd_LRR"/>
    <property type="match status" value="1"/>
</dbReference>
<evidence type="ECO:0000256" key="2">
    <source>
        <dbReference type="SAM" id="MobiDB-lite"/>
    </source>
</evidence>
<dbReference type="InterPro" id="IPR032675">
    <property type="entry name" value="LRR_dom_sf"/>
</dbReference>
<proteinExistence type="predicted"/>
<feature type="compositionally biased region" description="Polar residues" evidence="2">
    <location>
        <begin position="25"/>
        <end position="34"/>
    </location>
</feature>
<dbReference type="SMART" id="SM00368">
    <property type="entry name" value="LRR_RI"/>
    <property type="match status" value="5"/>
</dbReference>
<protein>
    <submittedName>
        <fullName evidence="4">12887_t:CDS:1</fullName>
    </submittedName>
</protein>
<dbReference type="Pfam" id="PF13516">
    <property type="entry name" value="LRR_6"/>
    <property type="match status" value="2"/>
</dbReference>
<feature type="coiled-coil region" evidence="1">
    <location>
        <begin position="961"/>
        <end position="988"/>
    </location>
</feature>
<comment type="caution">
    <text evidence="4">The sequence shown here is derived from an EMBL/GenBank/DDBJ whole genome shotgun (WGS) entry which is preliminary data.</text>
</comment>
<reference evidence="4" key="1">
    <citation type="submission" date="2021-06" db="EMBL/GenBank/DDBJ databases">
        <authorList>
            <person name="Kallberg Y."/>
            <person name="Tangrot J."/>
            <person name="Rosling A."/>
        </authorList>
    </citation>
    <scope>NUCLEOTIDE SEQUENCE</scope>
    <source>
        <strain evidence="4">FL130A</strain>
    </source>
</reference>
<dbReference type="InterPro" id="IPR057334">
    <property type="entry name" value="PH_2nd_LRR"/>
</dbReference>